<gene>
    <name evidence="1" type="ORF">CCMP2556_LOCUS10790</name>
</gene>
<organism evidence="1 2">
    <name type="scientific">Durusdinium trenchii</name>
    <dbReference type="NCBI Taxonomy" id="1381693"/>
    <lineage>
        <taxon>Eukaryota</taxon>
        <taxon>Sar</taxon>
        <taxon>Alveolata</taxon>
        <taxon>Dinophyceae</taxon>
        <taxon>Suessiales</taxon>
        <taxon>Symbiodiniaceae</taxon>
        <taxon>Durusdinium</taxon>
    </lineage>
</organism>
<name>A0ABP0JD35_9DINO</name>
<comment type="caution">
    <text evidence="1">The sequence shown here is derived from an EMBL/GenBank/DDBJ whole genome shotgun (WGS) entry which is preliminary data.</text>
</comment>
<keyword evidence="2" id="KW-1185">Reference proteome</keyword>
<reference evidence="1 2" key="1">
    <citation type="submission" date="2024-02" db="EMBL/GenBank/DDBJ databases">
        <authorList>
            <person name="Chen Y."/>
            <person name="Shah S."/>
            <person name="Dougan E. K."/>
            <person name="Thang M."/>
            <person name="Chan C."/>
        </authorList>
    </citation>
    <scope>NUCLEOTIDE SEQUENCE [LARGE SCALE GENOMIC DNA]</scope>
</reference>
<dbReference type="EMBL" id="CAXAMN010005102">
    <property type="protein sequence ID" value="CAK9012274.1"/>
    <property type="molecule type" value="Genomic_DNA"/>
</dbReference>
<dbReference type="Proteomes" id="UP001642484">
    <property type="component" value="Unassembled WGS sequence"/>
</dbReference>
<sequence length="217" mass="22687">MRAAASFLRGTEDKKPVKELKLTALGEAIGIVASVAARCEKEELGSIKEVKTDYADVQTTSGATRGCAQLQVKQALSIRWAAACEQAGGQEVVLGAAAAGGTSGLCLGALLFSGESSAAAQQRLADAIQAAQLRNRTGVIRSKLRRGFRKRLLMLSAGSAAAAAYLCTLPTAMEGGSGFMAEASGIARRLGRSVGAFGHTMLQAPPSTRRKRRKWHI</sequence>
<accession>A0ABP0JD35</accession>
<evidence type="ECO:0000313" key="2">
    <source>
        <dbReference type="Proteomes" id="UP001642484"/>
    </source>
</evidence>
<proteinExistence type="predicted"/>
<protein>
    <submittedName>
        <fullName evidence="1">Uncharacterized protein</fullName>
    </submittedName>
</protein>
<evidence type="ECO:0000313" key="1">
    <source>
        <dbReference type="EMBL" id="CAK9012274.1"/>
    </source>
</evidence>